<dbReference type="STRING" id="253628.A0A0D1YYK0"/>
<gene>
    <name evidence="2" type="ORF">PV09_03637</name>
</gene>
<sequence length="484" mass="52788">MPVTRRSARLAHASSSPVSSPVPTGSKRKATASPEQKTSRKSKKSQRTLEETISPDDKQRDVDMETEEAGDADVSSEKKSNEDQEKHEDNVSETKRRSSSNKRSEGHADLAKGAEFRDTENRDASGDETSSEASVSEGNETKAASKSSKNGVSGGSRGPSTKASANAHGRQSGEEGEKTGPAENRGPEVDRPGDTGSLVEDSTARSKTIASNIIEKGIIYFFIRGRVNVDEPEGVQDLQRTYFVLRPIPTGAKLGSGPIDDRRCNRLLALPKKVFPRGGKDRYMVFVEKAKASMSELKEQFFQGSDYETKAGESRHTPNVVPAGEGVYAITDSGRSSHLVYVLTVPTSAGQLQDELGIRSQGSFVLSLKNPKNKGSANAQLPESPDFPQSIMDDFKGLAWMPVRKPEYLDYPNAQLLLIGEGHDKLDKAVEGSERETGKESLGQELEKLENEDQIRVDRLDGEDAVFKDLHVGKEQYSAVKTTW</sequence>
<feature type="compositionally biased region" description="Low complexity" evidence="1">
    <location>
        <begin position="142"/>
        <end position="151"/>
    </location>
</feature>
<evidence type="ECO:0000313" key="3">
    <source>
        <dbReference type="Proteomes" id="UP000053259"/>
    </source>
</evidence>
<protein>
    <submittedName>
        <fullName evidence="2">Uncharacterized protein</fullName>
    </submittedName>
</protein>
<dbReference type="PANTHER" id="PTHR34776:SF1">
    <property type="entry name" value="F17F16.3 PROTEIN"/>
    <property type="match status" value="1"/>
</dbReference>
<feature type="compositionally biased region" description="Basic and acidic residues" evidence="1">
    <location>
        <begin position="171"/>
        <end position="193"/>
    </location>
</feature>
<keyword evidence="3" id="KW-1185">Reference proteome</keyword>
<proteinExistence type="predicted"/>
<feature type="region of interest" description="Disordered" evidence="1">
    <location>
        <begin position="1"/>
        <end position="205"/>
    </location>
</feature>
<dbReference type="PANTHER" id="PTHR34776">
    <property type="entry name" value="F17F16.3 PROTEIN"/>
    <property type="match status" value="1"/>
</dbReference>
<name>A0A0D1YYK0_9PEZI</name>
<evidence type="ECO:0000313" key="2">
    <source>
        <dbReference type="EMBL" id="KIW05782.1"/>
    </source>
</evidence>
<feature type="compositionally biased region" description="Basic and acidic residues" evidence="1">
    <location>
        <begin position="47"/>
        <end position="63"/>
    </location>
</feature>
<feature type="compositionally biased region" description="Basic and acidic residues" evidence="1">
    <location>
        <begin position="75"/>
        <end position="125"/>
    </location>
</feature>
<dbReference type="RefSeq" id="XP_016215651.1">
    <property type="nucleotide sequence ID" value="XM_016356858.1"/>
</dbReference>
<feature type="compositionally biased region" description="Polar residues" evidence="1">
    <location>
        <begin position="127"/>
        <end position="138"/>
    </location>
</feature>
<dbReference type="Proteomes" id="UP000053259">
    <property type="component" value="Unassembled WGS sequence"/>
</dbReference>
<feature type="compositionally biased region" description="Low complexity" evidence="1">
    <location>
        <begin position="10"/>
        <end position="23"/>
    </location>
</feature>
<evidence type="ECO:0000256" key="1">
    <source>
        <dbReference type="SAM" id="MobiDB-lite"/>
    </source>
</evidence>
<dbReference type="AlphaFoldDB" id="A0A0D1YYK0"/>
<dbReference type="OrthoDB" id="1028014at2759"/>
<reference evidence="2 3" key="1">
    <citation type="submission" date="2015-01" db="EMBL/GenBank/DDBJ databases">
        <title>The Genome Sequence of Ochroconis gallopava CBS43764.</title>
        <authorList>
            <consortium name="The Broad Institute Genomics Platform"/>
            <person name="Cuomo C."/>
            <person name="de Hoog S."/>
            <person name="Gorbushina A."/>
            <person name="Stielow B."/>
            <person name="Teixiera M."/>
            <person name="Abouelleil A."/>
            <person name="Chapman S.B."/>
            <person name="Priest M."/>
            <person name="Young S.K."/>
            <person name="Wortman J."/>
            <person name="Nusbaum C."/>
            <person name="Birren B."/>
        </authorList>
    </citation>
    <scope>NUCLEOTIDE SEQUENCE [LARGE SCALE GENOMIC DNA]</scope>
    <source>
        <strain evidence="2 3">CBS 43764</strain>
    </source>
</reference>
<organism evidence="2 3">
    <name type="scientific">Verruconis gallopava</name>
    <dbReference type="NCBI Taxonomy" id="253628"/>
    <lineage>
        <taxon>Eukaryota</taxon>
        <taxon>Fungi</taxon>
        <taxon>Dikarya</taxon>
        <taxon>Ascomycota</taxon>
        <taxon>Pezizomycotina</taxon>
        <taxon>Dothideomycetes</taxon>
        <taxon>Pleosporomycetidae</taxon>
        <taxon>Venturiales</taxon>
        <taxon>Sympoventuriaceae</taxon>
        <taxon>Verruconis</taxon>
    </lineage>
</organism>
<dbReference type="InParanoid" id="A0A0D1YYK0"/>
<dbReference type="GeneID" id="27311610"/>
<accession>A0A0D1YYK0</accession>
<dbReference type="VEuPathDB" id="FungiDB:PV09_03637"/>
<dbReference type="EMBL" id="KN847537">
    <property type="protein sequence ID" value="KIW05782.1"/>
    <property type="molecule type" value="Genomic_DNA"/>
</dbReference>
<dbReference type="HOGENOM" id="CLU_024063_1_1_1"/>